<organism evidence="1 2">
    <name type="scientific">Aliarcobacter cryaerophilus</name>
    <dbReference type="NCBI Taxonomy" id="28198"/>
    <lineage>
        <taxon>Bacteria</taxon>
        <taxon>Pseudomonadati</taxon>
        <taxon>Campylobacterota</taxon>
        <taxon>Epsilonproteobacteria</taxon>
        <taxon>Campylobacterales</taxon>
        <taxon>Arcobacteraceae</taxon>
        <taxon>Aliarcobacter</taxon>
    </lineage>
</organism>
<dbReference type="InterPro" id="IPR014825">
    <property type="entry name" value="DNA_alkylation"/>
</dbReference>
<dbReference type="Pfam" id="PF08713">
    <property type="entry name" value="DNA_alkylation"/>
    <property type="match status" value="1"/>
</dbReference>
<dbReference type="OrthoDB" id="9797162at2"/>
<protein>
    <submittedName>
        <fullName evidence="1">DNA alkylation repair protein</fullName>
    </submittedName>
</protein>
<dbReference type="InterPro" id="IPR016024">
    <property type="entry name" value="ARM-type_fold"/>
</dbReference>
<dbReference type="SUPFAM" id="SSF48371">
    <property type="entry name" value="ARM repeat"/>
    <property type="match status" value="1"/>
</dbReference>
<name>A0A2S9SN76_9BACT</name>
<gene>
    <name evidence="1" type="ORF">CJ671_09410</name>
</gene>
<dbReference type="RefSeq" id="WP_105912451.1">
    <property type="nucleotide sequence ID" value="NZ_NXGH01000033.1"/>
</dbReference>
<dbReference type="Gene3D" id="1.25.40.290">
    <property type="entry name" value="ARM repeat domains"/>
    <property type="match status" value="1"/>
</dbReference>
<reference evidence="1 2" key="1">
    <citation type="submission" date="2017-09" db="EMBL/GenBank/DDBJ databases">
        <title>Reassesment of A. cryaerophilus.</title>
        <authorList>
            <person name="Perez-Cataluna A."/>
            <person name="Collado L."/>
            <person name="Salgado O."/>
            <person name="Lefinanco V."/>
            <person name="Figueras M.J."/>
        </authorList>
    </citation>
    <scope>NUCLEOTIDE SEQUENCE [LARGE SCALE GENOMIC DNA]</scope>
    <source>
        <strain evidence="1 2">LMG 9871</strain>
    </source>
</reference>
<evidence type="ECO:0000313" key="1">
    <source>
        <dbReference type="EMBL" id="PRM88030.1"/>
    </source>
</evidence>
<sequence>MATLLKNIYSQEFIKNLSNSLQKNYKDFKKDEFKKAIFINSWESFELKQRIRHISKTLKAFLPFSYKEQIDILIEVKQDFKALEAMIFQDFVEVFGLEDFVDFEVSMKALEVFTIDSSSEFAIRQFILKYEDETINQMKFWAKSQNEHIRRLSSEGCRPRLPWAIALVKYKENPKKVFEIIELLKNDSSKYVQKSVANNLNDISKDNPKMVINFVRNNLKISKELDWICKHGCRTLLKTANKEVLDLFNFDKYHHINITNFCCDKSIFLNEDFNFSFEINSDEPIGNIRVEYAIYYLKSNNNHNKKVFMISQNEIKLNKKIFQKKQSFKNMTTRKHYIGTHFIGVLINGVEVLKEEFFLNDTSN</sequence>
<dbReference type="AlphaFoldDB" id="A0A2S9SN76"/>
<dbReference type="Proteomes" id="UP000238649">
    <property type="component" value="Unassembled WGS sequence"/>
</dbReference>
<proteinExistence type="predicted"/>
<comment type="caution">
    <text evidence="1">The sequence shown here is derived from an EMBL/GenBank/DDBJ whole genome shotgun (WGS) entry which is preliminary data.</text>
</comment>
<dbReference type="EMBL" id="NXGH01000033">
    <property type="protein sequence ID" value="PRM88030.1"/>
    <property type="molecule type" value="Genomic_DNA"/>
</dbReference>
<accession>A0A2S9SN76</accession>
<evidence type="ECO:0000313" key="2">
    <source>
        <dbReference type="Proteomes" id="UP000238649"/>
    </source>
</evidence>